<name>A0A6C2CM06_9RHOO</name>
<gene>
    <name evidence="2" type="ORF">ETQ85_14625</name>
</gene>
<protein>
    <submittedName>
        <fullName evidence="2">HDOD domain-containing protein</fullName>
    </submittedName>
</protein>
<dbReference type="PANTHER" id="PTHR33525:SF3">
    <property type="entry name" value="RIBONUCLEASE Y"/>
    <property type="match status" value="1"/>
</dbReference>
<dbReference type="Gene3D" id="1.10.3210.10">
    <property type="entry name" value="Hypothetical protein af1432"/>
    <property type="match status" value="1"/>
</dbReference>
<proteinExistence type="predicted"/>
<evidence type="ECO:0000313" key="3">
    <source>
        <dbReference type="Proteomes" id="UP000389128"/>
    </source>
</evidence>
<dbReference type="Proteomes" id="UP000389128">
    <property type="component" value="Unassembled WGS sequence"/>
</dbReference>
<dbReference type="AlphaFoldDB" id="A0A6C2CM06"/>
<dbReference type="PROSITE" id="PS51833">
    <property type="entry name" value="HDOD"/>
    <property type="match status" value="1"/>
</dbReference>
<dbReference type="SUPFAM" id="SSF109604">
    <property type="entry name" value="HD-domain/PDEase-like"/>
    <property type="match status" value="1"/>
</dbReference>
<organism evidence="2 3">
    <name type="scientific">Zoogloea oleivorans</name>
    <dbReference type="NCBI Taxonomy" id="1552750"/>
    <lineage>
        <taxon>Bacteria</taxon>
        <taxon>Pseudomonadati</taxon>
        <taxon>Pseudomonadota</taxon>
        <taxon>Betaproteobacteria</taxon>
        <taxon>Rhodocyclales</taxon>
        <taxon>Zoogloeaceae</taxon>
        <taxon>Zoogloea</taxon>
    </lineage>
</organism>
<reference evidence="2 3" key="1">
    <citation type="submission" date="2019-01" db="EMBL/GenBank/DDBJ databases">
        <title>Zoogloea oleivorans genome sequencing and assembly.</title>
        <authorList>
            <person name="Tancsics A."/>
            <person name="Farkas M."/>
            <person name="Kriszt B."/>
            <person name="Maroti G."/>
            <person name="Horvath B."/>
        </authorList>
    </citation>
    <scope>NUCLEOTIDE SEQUENCE [LARGE SCALE GENOMIC DNA]</scope>
    <source>
        <strain evidence="2 3">Buc</strain>
    </source>
</reference>
<dbReference type="PANTHER" id="PTHR33525">
    <property type="match status" value="1"/>
</dbReference>
<dbReference type="Pfam" id="PF08668">
    <property type="entry name" value="HDOD"/>
    <property type="match status" value="1"/>
</dbReference>
<accession>A0A6C2CM06</accession>
<dbReference type="OrthoDB" id="9791419at2"/>
<feature type="domain" description="HDOD" evidence="1">
    <location>
        <begin position="23"/>
        <end position="216"/>
    </location>
</feature>
<dbReference type="InterPro" id="IPR052340">
    <property type="entry name" value="RNase_Y/CdgJ"/>
</dbReference>
<keyword evidence="3" id="KW-1185">Reference proteome</keyword>
<sequence>MLTTHQKNWKVDQWVAYLKVRDIPIMPRSRFLILAIAEGGDALSSPKELSRIVTGDPFLALRSLRYAEARRSRRLGSDTTTSMASLMQIGLDGLLDIARDSPLCDDALVGLVDCEFASASASYIARAWSAHRADVSPDEIALAALLADIGEMMLWHFATEIPERVQDEARSGRALSQLQAQLQGAGFSFKALSLALAEAWGLPPLITQLIRGVDSVRANIARLASATAKHIQTNPENPALPSDIISVRDFVPASSYRSLLAPLPISDEFREAVLKAVTTEVE</sequence>
<dbReference type="InterPro" id="IPR013976">
    <property type="entry name" value="HDOD"/>
</dbReference>
<comment type="caution">
    <text evidence="2">The sequence shown here is derived from an EMBL/GenBank/DDBJ whole genome shotgun (WGS) entry which is preliminary data.</text>
</comment>
<dbReference type="RefSeq" id="WP_148579814.1">
    <property type="nucleotide sequence ID" value="NZ_SDKK01000013.1"/>
</dbReference>
<evidence type="ECO:0000313" key="2">
    <source>
        <dbReference type="EMBL" id="TYC55247.1"/>
    </source>
</evidence>
<dbReference type="EMBL" id="SDKK01000013">
    <property type="protein sequence ID" value="TYC55247.1"/>
    <property type="molecule type" value="Genomic_DNA"/>
</dbReference>
<evidence type="ECO:0000259" key="1">
    <source>
        <dbReference type="PROSITE" id="PS51833"/>
    </source>
</evidence>